<dbReference type="GO" id="GO:0003899">
    <property type="term" value="F:DNA-directed RNA polymerase activity"/>
    <property type="evidence" value="ECO:0007669"/>
    <property type="project" value="UniProtKB-UniRule"/>
</dbReference>
<dbReference type="CDD" id="cd06928">
    <property type="entry name" value="RNAP_alpha_NTD"/>
    <property type="match status" value="1"/>
</dbReference>
<evidence type="ECO:0000256" key="6">
    <source>
        <dbReference type="ARBA" id="ARBA00023163"/>
    </source>
</evidence>
<dbReference type="AlphaFoldDB" id="A0A3G1IUW3"/>
<dbReference type="Gene3D" id="1.10.150.20">
    <property type="entry name" value="5' to 3' exonuclease, C-terminal subdomain"/>
    <property type="match status" value="1"/>
</dbReference>
<dbReference type="Gene3D" id="3.30.1360.10">
    <property type="entry name" value="RNA polymerase, RBP11-like subunit"/>
    <property type="match status" value="1"/>
</dbReference>
<feature type="region of interest" description="Alpha C-terminal domain (alpha-CTD)" evidence="8">
    <location>
        <begin position="247"/>
        <end position="320"/>
    </location>
</feature>
<dbReference type="Pfam" id="PF01193">
    <property type="entry name" value="RNA_pol_L"/>
    <property type="match status" value="1"/>
</dbReference>
<evidence type="ECO:0000256" key="8">
    <source>
        <dbReference type="HAMAP-Rule" id="MF_00059"/>
    </source>
</evidence>
<comment type="catalytic activity">
    <reaction evidence="7 8">
        <text>RNA(n) + a ribonucleoside 5'-triphosphate = RNA(n+1) + diphosphate</text>
        <dbReference type="Rhea" id="RHEA:21248"/>
        <dbReference type="Rhea" id="RHEA-COMP:14527"/>
        <dbReference type="Rhea" id="RHEA-COMP:17342"/>
        <dbReference type="ChEBI" id="CHEBI:33019"/>
        <dbReference type="ChEBI" id="CHEBI:61557"/>
        <dbReference type="ChEBI" id="CHEBI:140395"/>
        <dbReference type="EC" id="2.7.7.6"/>
    </reaction>
</comment>
<dbReference type="GO" id="GO:0006351">
    <property type="term" value="P:DNA-templated transcription"/>
    <property type="evidence" value="ECO:0007669"/>
    <property type="project" value="UniProtKB-UniRule"/>
</dbReference>
<dbReference type="SUPFAM" id="SSF56553">
    <property type="entry name" value="Insert subdomain of RNA polymerase alpha subunit"/>
    <property type="match status" value="1"/>
</dbReference>
<protein>
    <recommendedName>
        <fullName evidence="8">DNA-directed RNA polymerase subunit alpha</fullName>
        <shortName evidence="8">RNAP subunit alpha</shortName>
        <ecNumber evidence="8">2.7.7.6</ecNumber>
    </recommendedName>
    <alternativeName>
        <fullName evidence="8">RNA polymerase subunit alpha</fullName>
    </alternativeName>
    <alternativeName>
        <fullName evidence="8">Transcriptase subunit alpha</fullName>
    </alternativeName>
</protein>
<dbReference type="Pfam" id="PF03118">
    <property type="entry name" value="RNA_pol_A_CTD"/>
    <property type="match status" value="1"/>
</dbReference>
<dbReference type="InterPro" id="IPR011262">
    <property type="entry name" value="DNA-dir_RNA_pol_insert"/>
</dbReference>
<dbReference type="NCBIfam" id="TIGR02027">
    <property type="entry name" value="rpoA"/>
    <property type="match status" value="1"/>
</dbReference>
<evidence type="ECO:0000256" key="2">
    <source>
        <dbReference type="ARBA" id="ARBA00007123"/>
    </source>
</evidence>
<dbReference type="GO" id="GO:0005737">
    <property type="term" value="C:cytoplasm"/>
    <property type="evidence" value="ECO:0007669"/>
    <property type="project" value="UniProtKB-ARBA"/>
</dbReference>
<sequence>MTKFQIECAESRMENNCDQYGRFIVQPLNKSHSITVGNALRRILLSEIEGTAITAARIAGVSHEFCGIPGIREDVLEIILNLKHIILKNYSQEPQIGRLRIQGPARVTAANFELPSDVEIIDPTQYIATVCTDTTLEMEFRIEKGKGYNIPDKEQAKKNIIDFLPIDAVFMPIRKVNYMTEEIYTDQIWVQDRLILEIWTNGSVSPLEALHQGADILCNLFNNLRSNPSIDTNDKLLNNHITETEEKVTQIPIEELQLSVRAYNCLKRAQMHFVSDLLDSSQEDLLEIRNFGQKSAKEVIEALQTKFGIILPKKRISKNS</sequence>
<dbReference type="InterPro" id="IPR011263">
    <property type="entry name" value="DNA-dir_RNA_pol_RpoA/D/Rpb3"/>
</dbReference>
<comment type="similarity">
    <text evidence="2 8">Belongs to the RNA polymerase alpha chain family.</text>
</comment>
<dbReference type="SUPFAM" id="SSF47789">
    <property type="entry name" value="C-terminal domain of RNA polymerase alpha subunit"/>
    <property type="match status" value="1"/>
</dbReference>
<dbReference type="GO" id="GO:0003677">
    <property type="term" value="F:DNA binding"/>
    <property type="evidence" value="ECO:0007669"/>
    <property type="project" value="UniProtKB-UniRule"/>
</dbReference>
<comment type="subunit">
    <text evidence="8">Homodimer. The RNAP catalytic core consists of 2 alpha, 1 beta, 1 beta' and 1 omega subunit. When a sigma factor is associated with the core the holoenzyme is formed, which can initiate transcription.</text>
</comment>
<feature type="region of interest" description="Alpha N-terminal domain (alpha-NTD)" evidence="8">
    <location>
        <begin position="1"/>
        <end position="233"/>
    </location>
</feature>
<dbReference type="Gene3D" id="2.170.120.12">
    <property type="entry name" value="DNA-directed RNA polymerase, insert domain"/>
    <property type="match status" value="1"/>
</dbReference>
<organism evidence="10">
    <name type="scientific">Glaucocystis sp. BBH</name>
    <dbReference type="NCBI Taxonomy" id="2023628"/>
    <lineage>
        <taxon>Eukaryota</taxon>
        <taxon>Glaucocystophyceae</taxon>
        <taxon>Glaucocystales</taxon>
        <taxon>Glaucocystaceae</taxon>
        <taxon>Glaucocystis</taxon>
    </lineage>
</organism>
<keyword evidence="3 8" id="KW-0240">DNA-directed RNA polymerase</keyword>
<dbReference type="HAMAP" id="MF_00059">
    <property type="entry name" value="RNApol_bact_RpoA"/>
    <property type="match status" value="1"/>
</dbReference>
<evidence type="ECO:0000259" key="9">
    <source>
        <dbReference type="SMART" id="SM00662"/>
    </source>
</evidence>
<dbReference type="InterPro" id="IPR036643">
    <property type="entry name" value="RNApol_insert_sf"/>
</dbReference>
<gene>
    <name evidence="8 10" type="primary">rpoA</name>
</gene>
<dbReference type="InterPro" id="IPR011773">
    <property type="entry name" value="DNA-dir_RpoA"/>
</dbReference>
<dbReference type="InterPro" id="IPR011260">
    <property type="entry name" value="RNAP_asu_C"/>
</dbReference>
<proteinExistence type="inferred from homology"/>
<evidence type="ECO:0000256" key="5">
    <source>
        <dbReference type="ARBA" id="ARBA00022695"/>
    </source>
</evidence>
<evidence type="ECO:0000313" key="10">
    <source>
        <dbReference type="EMBL" id="ASQ39825.1"/>
    </source>
</evidence>
<dbReference type="Pfam" id="PF01000">
    <property type="entry name" value="RNA_pol_A_bac"/>
    <property type="match status" value="1"/>
</dbReference>
<dbReference type="InterPro" id="IPR036603">
    <property type="entry name" value="RBP11-like"/>
</dbReference>
<dbReference type="SUPFAM" id="SSF55257">
    <property type="entry name" value="RBP11-like subunits of RNA polymerase"/>
    <property type="match status" value="1"/>
</dbReference>
<dbReference type="GO" id="GO:0000428">
    <property type="term" value="C:DNA-directed RNA polymerase complex"/>
    <property type="evidence" value="ECO:0007669"/>
    <property type="project" value="UniProtKB-KW"/>
</dbReference>
<geneLocation type="plastid" evidence="10"/>
<dbReference type="FunFam" id="2.170.120.12:FF:000001">
    <property type="entry name" value="DNA-directed RNA polymerase subunit alpha"/>
    <property type="match status" value="1"/>
</dbReference>
<dbReference type="NCBIfam" id="NF003519">
    <property type="entry name" value="PRK05182.2-5"/>
    <property type="match status" value="1"/>
</dbReference>
<dbReference type="NCBIfam" id="NF003516">
    <property type="entry name" value="PRK05182.2-2"/>
    <property type="match status" value="1"/>
</dbReference>
<dbReference type="EMBL" id="MF167424">
    <property type="protein sequence ID" value="ASQ39825.1"/>
    <property type="molecule type" value="Genomic_DNA"/>
</dbReference>
<accession>A0A3G1IUW3</accession>
<dbReference type="GO" id="GO:0046983">
    <property type="term" value="F:protein dimerization activity"/>
    <property type="evidence" value="ECO:0007669"/>
    <property type="project" value="InterPro"/>
</dbReference>
<name>A0A3G1IUW3_9EUKA</name>
<dbReference type="EC" id="2.7.7.6" evidence="8"/>
<evidence type="ECO:0000256" key="7">
    <source>
        <dbReference type="ARBA" id="ARBA00048552"/>
    </source>
</evidence>
<keyword evidence="5 8" id="KW-0548">Nucleotidyltransferase</keyword>
<keyword evidence="10" id="KW-0934">Plastid</keyword>
<comment type="domain">
    <text evidence="8">The N-terminal domain is essential for RNAP assembly and basal transcription, whereas the C-terminal domain is involved in interaction with transcriptional regulators and with upstream promoter elements.</text>
</comment>
<reference evidence="10" key="1">
    <citation type="submission" date="2017-05" db="EMBL/GenBank/DDBJ databases">
        <title>Plastid comparative genomics reveals ancient divergence between Glaucophyte genera.</title>
        <authorList>
            <person name="Figueroa-Martinez F.J."/>
            <person name="Jackson C."/>
            <person name="Reyes-Prieto A."/>
        </authorList>
    </citation>
    <scope>NUCLEOTIDE SEQUENCE</scope>
    <source>
        <strain evidence="10">BBH</strain>
    </source>
</reference>
<evidence type="ECO:0000256" key="1">
    <source>
        <dbReference type="ARBA" id="ARBA00004026"/>
    </source>
</evidence>
<dbReference type="SMART" id="SM00662">
    <property type="entry name" value="RPOLD"/>
    <property type="match status" value="1"/>
</dbReference>
<evidence type="ECO:0000256" key="4">
    <source>
        <dbReference type="ARBA" id="ARBA00022679"/>
    </source>
</evidence>
<keyword evidence="6 8" id="KW-0804">Transcription</keyword>
<comment type="function">
    <text evidence="1 8">DNA-dependent RNA polymerase catalyzes the transcription of DNA into RNA using the four ribonucleoside triphosphates as substrates.</text>
</comment>
<keyword evidence="4 8" id="KW-0808">Transferase</keyword>
<feature type="domain" description="DNA-directed RNA polymerase RpoA/D/Rpb3-type" evidence="9">
    <location>
        <begin position="20"/>
        <end position="227"/>
    </location>
</feature>
<evidence type="ECO:0000256" key="3">
    <source>
        <dbReference type="ARBA" id="ARBA00022478"/>
    </source>
</evidence>